<comment type="caution">
    <text evidence="2">The sequence shown here is derived from an EMBL/GenBank/DDBJ whole genome shotgun (WGS) entry which is preliminary data.</text>
</comment>
<organism evidence="2 3">
    <name type="scientific">Pseudomonas peli</name>
    <dbReference type="NCBI Taxonomy" id="592361"/>
    <lineage>
        <taxon>Bacteria</taxon>
        <taxon>Pseudomonadati</taxon>
        <taxon>Pseudomonadota</taxon>
        <taxon>Gammaproteobacteria</taxon>
        <taxon>Pseudomonadales</taxon>
        <taxon>Pseudomonadaceae</taxon>
        <taxon>Pseudomonas</taxon>
    </lineage>
</organism>
<dbReference type="InterPro" id="IPR041916">
    <property type="entry name" value="Anti_sigma_zinc_sf"/>
</dbReference>
<name>A0AB37Z7S8_9PSED</name>
<dbReference type="Pfam" id="PF13490">
    <property type="entry name" value="zf-HC2"/>
    <property type="match status" value="1"/>
</dbReference>
<dbReference type="EMBL" id="FMTL01000002">
    <property type="protein sequence ID" value="SCW60060.1"/>
    <property type="molecule type" value="Genomic_DNA"/>
</dbReference>
<evidence type="ECO:0000259" key="1">
    <source>
        <dbReference type="Pfam" id="PF13490"/>
    </source>
</evidence>
<dbReference type="InterPro" id="IPR027383">
    <property type="entry name" value="Znf_put"/>
</dbReference>
<dbReference type="Gene3D" id="1.10.10.1320">
    <property type="entry name" value="Anti-sigma factor, zinc-finger domain"/>
    <property type="match status" value="1"/>
</dbReference>
<dbReference type="GO" id="GO:0008270">
    <property type="term" value="F:zinc ion binding"/>
    <property type="evidence" value="ECO:0007669"/>
    <property type="project" value="UniProtKB-KW"/>
</dbReference>
<keyword evidence="2" id="KW-0862">Zinc</keyword>
<evidence type="ECO:0000313" key="2">
    <source>
        <dbReference type="EMBL" id="SCW60060.1"/>
    </source>
</evidence>
<keyword evidence="2" id="KW-0479">Metal-binding</keyword>
<dbReference type="RefSeq" id="WP_090251613.1">
    <property type="nucleotide sequence ID" value="NZ_FMTL01000002.1"/>
</dbReference>
<accession>A0AB37Z7S8</accession>
<proteinExistence type="predicted"/>
<keyword evidence="3" id="KW-1185">Reference proteome</keyword>
<gene>
    <name evidence="2" type="ORF">SAMN05216370_2044</name>
</gene>
<evidence type="ECO:0000313" key="3">
    <source>
        <dbReference type="Proteomes" id="UP000242418"/>
    </source>
</evidence>
<keyword evidence="2" id="KW-0863">Zinc-finger</keyword>
<reference evidence="2 3" key="1">
    <citation type="submission" date="2016-10" db="EMBL/GenBank/DDBJ databases">
        <authorList>
            <person name="Varghese N."/>
            <person name="Submissions S."/>
        </authorList>
    </citation>
    <scope>NUCLEOTIDE SEQUENCE [LARGE SCALE GENOMIC DNA]</scope>
    <source>
        <strain evidence="2 3">DSM 17833</strain>
    </source>
</reference>
<dbReference type="Proteomes" id="UP000242418">
    <property type="component" value="Unassembled WGS sequence"/>
</dbReference>
<feature type="domain" description="Putative zinc-finger" evidence="1">
    <location>
        <begin position="4"/>
        <end position="38"/>
    </location>
</feature>
<protein>
    <submittedName>
        <fullName evidence="2">Zinc-finger</fullName>
    </submittedName>
</protein>
<dbReference type="AlphaFoldDB" id="A0AB37Z7S8"/>
<sequence length="77" mass="8682">MLSCKELVAHSSEFIDGQLGLGKRMSVRLHLAMCQHCRRFIKQMRLSQAVLRQLPPGQSAELDALAAKLAELRRNHS</sequence>